<dbReference type="PANTHER" id="PTHR13464">
    <property type="entry name" value="TRANSCRIPTIONAL REGULATOR PROTEIN HCNGP"/>
    <property type="match status" value="1"/>
</dbReference>
<sequence>MASRKKQSDGMAMLSMYMDEEEDDDMEDVEEEDGGQEQAREPPQDDDYSEPIGVEDAFMVDNSDRMVAADYSGNDGNTPQGDVNDENYTPGKGQLFRPSTPQQAQVSFTSPPQQQRQSRRGKLGIVDYGHDEVAMSPEPEEGEIEVNDRVMFGTGPQSANGDFHDRTPSGTVQVLTPSNQATPQLSDPSQSDKMNYAVHDSDVGGAADSMVEEQKDVDPLDKFLPPPPKAKCSEELQRKINKFLDYKKAGKSFNAEVRNRKDYRNPDFLLHAVRYQDIDQIGSCFSKDVFDPHGYDKNDYYDEIEADIRCEMDRKEQERKKNQKIEFLSGGTQSGIVAAAAKINLPVPGVPPVAVSALHSALPSADAIPRDGRQNKKSKWDKVDGDRRPLPSGVQDSLSTVGAQATILSAANAGAGYMAFAQQRRRELEERRSTDRKLEKRS</sequence>
<comment type="caution">
    <text evidence="2">The sequence shown here is derived from an EMBL/GenBank/DDBJ whole genome shotgun (WGS) entry which is preliminary data.</text>
</comment>
<dbReference type="Proteomes" id="UP000237000">
    <property type="component" value="Unassembled WGS sequence"/>
</dbReference>
<reference evidence="3" key="1">
    <citation type="submission" date="2016-06" db="EMBL/GenBank/DDBJ databases">
        <title>Parallel loss of symbiosis genes in relatives of nitrogen-fixing non-legume Parasponia.</title>
        <authorList>
            <person name="Van Velzen R."/>
            <person name="Holmer R."/>
            <person name="Bu F."/>
            <person name="Rutten L."/>
            <person name="Van Zeijl A."/>
            <person name="Liu W."/>
            <person name="Santuari L."/>
            <person name="Cao Q."/>
            <person name="Sharma T."/>
            <person name="Shen D."/>
            <person name="Roswanjaya Y."/>
            <person name="Wardhani T."/>
            <person name="Kalhor M.S."/>
            <person name="Jansen J."/>
            <person name="Van den Hoogen J."/>
            <person name="Gungor B."/>
            <person name="Hartog M."/>
            <person name="Hontelez J."/>
            <person name="Verver J."/>
            <person name="Yang W.-C."/>
            <person name="Schijlen E."/>
            <person name="Repin R."/>
            <person name="Schilthuizen M."/>
            <person name="Schranz E."/>
            <person name="Heidstra R."/>
            <person name="Miyata K."/>
            <person name="Fedorova E."/>
            <person name="Kohlen W."/>
            <person name="Bisseling T."/>
            <person name="Smit S."/>
            <person name="Geurts R."/>
        </authorList>
    </citation>
    <scope>NUCLEOTIDE SEQUENCE [LARGE SCALE GENOMIC DNA]</scope>
    <source>
        <strain evidence="3">cv. RG33-2</strain>
    </source>
</reference>
<dbReference type="GO" id="GO:0005634">
    <property type="term" value="C:nucleus"/>
    <property type="evidence" value="ECO:0007669"/>
    <property type="project" value="TreeGrafter"/>
</dbReference>
<feature type="compositionally biased region" description="Basic and acidic residues" evidence="1">
    <location>
        <begin position="212"/>
        <end position="221"/>
    </location>
</feature>
<dbReference type="InterPro" id="IPR012479">
    <property type="entry name" value="SAP30BP"/>
</dbReference>
<dbReference type="STRING" id="63057.A0A2P5EP56"/>
<protein>
    <submittedName>
        <fullName evidence="2">SAP30-binding protein</fullName>
    </submittedName>
</protein>
<dbReference type="PANTHER" id="PTHR13464:SF0">
    <property type="entry name" value="SAP30-BINDING PROTEIN"/>
    <property type="match status" value="1"/>
</dbReference>
<feature type="compositionally biased region" description="Basic and acidic residues" evidence="1">
    <location>
        <begin position="368"/>
        <end position="389"/>
    </location>
</feature>
<name>A0A2P5EP56_TREOI</name>
<keyword evidence="3" id="KW-1185">Reference proteome</keyword>
<dbReference type="EMBL" id="JXTC01000119">
    <property type="protein sequence ID" value="PON87289.1"/>
    <property type="molecule type" value="Genomic_DNA"/>
</dbReference>
<feature type="compositionally biased region" description="Polar residues" evidence="1">
    <location>
        <begin position="168"/>
        <end position="193"/>
    </location>
</feature>
<feature type="region of interest" description="Disordered" evidence="1">
    <location>
        <begin position="1"/>
        <end position="122"/>
    </location>
</feature>
<dbReference type="InParanoid" id="A0A2P5EP56"/>
<evidence type="ECO:0000313" key="2">
    <source>
        <dbReference type="EMBL" id="PON87289.1"/>
    </source>
</evidence>
<proteinExistence type="predicted"/>
<dbReference type="GO" id="GO:0006355">
    <property type="term" value="P:regulation of DNA-templated transcription"/>
    <property type="evidence" value="ECO:0007669"/>
    <property type="project" value="InterPro"/>
</dbReference>
<feature type="region of interest" description="Disordered" evidence="1">
    <location>
        <begin position="365"/>
        <end position="399"/>
    </location>
</feature>
<feature type="region of interest" description="Disordered" evidence="1">
    <location>
        <begin position="151"/>
        <end position="193"/>
    </location>
</feature>
<feature type="compositionally biased region" description="Polar residues" evidence="1">
    <location>
        <begin position="97"/>
        <end position="109"/>
    </location>
</feature>
<gene>
    <name evidence="2" type="ORF">TorRG33x02_169250</name>
</gene>
<feature type="compositionally biased region" description="Acidic residues" evidence="1">
    <location>
        <begin position="18"/>
        <end position="35"/>
    </location>
</feature>
<evidence type="ECO:0000256" key="1">
    <source>
        <dbReference type="SAM" id="MobiDB-lite"/>
    </source>
</evidence>
<organism evidence="2 3">
    <name type="scientific">Trema orientale</name>
    <name type="common">Charcoal tree</name>
    <name type="synonym">Celtis orientalis</name>
    <dbReference type="NCBI Taxonomy" id="63057"/>
    <lineage>
        <taxon>Eukaryota</taxon>
        <taxon>Viridiplantae</taxon>
        <taxon>Streptophyta</taxon>
        <taxon>Embryophyta</taxon>
        <taxon>Tracheophyta</taxon>
        <taxon>Spermatophyta</taxon>
        <taxon>Magnoliopsida</taxon>
        <taxon>eudicotyledons</taxon>
        <taxon>Gunneridae</taxon>
        <taxon>Pentapetalae</taxon>
        <taxon>rosids</taxon>
        <taxon>fabids</taxon>
        <taxon>Rosales</taxon>
        <taxon>Cannabaceae</taxon>
        <taxon>Trema</taxon>
    </lineage>
</organism>
<evidence type="ECO:0000313" key="3">
    <source>
        <dbReference type="Proteomes" id="UP000237000"/>
    </source>
</evidence>
<dbReference type="AlphaFoldDB" id="A0A2P5EP56"/>
<dbReference type="FunCoup" id="A0A2P5EP56">
    <property type="interactions" value="1822"/>
</dbReference>
<feature type="region of interest" description="Disordered" evidence="1">
    <location>
        <begin position="212"/>
        <end position="231"/>
    </location>
</feature>
<feature type="compositionally biased region" description="Basic and acidic residues" evidence="1">
    <location>
        <begin position="424"/>
        <end position="442"/>
    </location>
</feature>
<accession>A0A2P5EP56</accession>
<dbReference type="OrthoDB" id="1714508at2759"/>
<feature type="region of interest" description="Disordered" evidence="1">
    <location>
        <begin position="423"/>
        <end position="442"/>
    </location>
</feature>
<dbReference type="Pfam" id="PF07818">
    <property type="entry name" value="HCNGP"/>
    <property type="match status" value="1"/>
</dbReference>